<evidence type="ECO:0008006" key="4">
    <source>
        <dbReference type="Google" id="ProtNLM"/>
    </source>
</evidence>
<protein>
    <recommendedName>
        <fullName evidence="4">Lipoprotein</fullName>
    </recommendedName>
</protein>
<evidence type="ECO:0000313" key="2">
    <source>
        <dbReference type="EMBL" id="MDQ0535531.1"/>
    </source>
</evidence>
<keyword evidence="1" id="KW-0732">Signal</keyword>
<comment type="caution">
    <text evidence="2">The sequence shown here is derived from an EMBL/GenBank/DDBJ whole genome shotgun (WGS) entry which is preliminary data.</text>
</comment>
<dbReference type="Proteomes" id="UP001244552">
    <property type="component" value="Unassembled WGS sequence"/>
</dbReference>
<organism evidence="2 3">
    <name type="scientific">Azospirillum picis</name>
    <dbReference type="NCBI Taxonomy" id="488438"/>
    <lineage>
        <taxon>Bacteria</taxon>
        <taxon>Pseudomonadati</taxon>
        <taxon>Pseudomonadota</taxon>
        <taxon>Alphaproteobacteria</taxon>
        <taxon>Rhodospirillales</taxon>
        <taxon>Azospirillaceae</taxon>
        <taxon>Azospirillum</taxon>
    </lineage>
</organism>
<reference evidence="2 3" key="1">
    <citation type="submission" date="2023-07" db="EMBL/GenBank/DDBJ databases">
        <title>Genomic Encyclopedia of Type Strains, Phase IV (KMG-IV): sequencing the most valuable type-strain genomes for metagenomic binning, comparative biology and taxonomic classification.</title>
        <authorList>
            <person name="Goeker M."/>
        </authorList>
    </citation>
    <scope>NUCLEOTIDE SEQUENCE [LARGE SCALE GENOMIC DNA]</scope>
    <source>
        <strain evidence="2 3">DSM 19922</strain>
    </source>
</reference>
<keyword evidence="3" id="KW-1185">Reference proteome</keyword>
<proteinExistence type="predicted"/>
<feature type="chain" id="PRO_5046510080" description="Lipoprotein" evidence="1">
    <location>
        <begin position="36"/>
        <end position="74"/>
    </location>
</feature>
<dbReference type="RefSeq" id="WP_209986169.1">
    <property type="nucleotide sequence ID" value="NZ_JAGINO010000018.1"/>
</dbReference>
<dbReference type="EMBL" id="JAUSVU010000018">
    <property type="protein sequence ID" value="MDQ0535531.1"/>
    <property type="molecule type" value="Genomic_DNA"/>
</dbReference>
<sequence>MFHWPKMPARSGTVRRCRHRLVRLAAAVPVLLSLAGCGAVTGVASGAASIAGAAVDVAGTVVETSVDVVTAPLN</sequence>
<accession>A0ABU0MQY7</accession>
<evidence type="ECO:0000256" key="1">
    <source>
        <dbReference type="SAM" id="SignalP"/>
    </source>
</evidence>
<evidence type="ECO:0000313" key="3">
    <source>
        <dbReference type="Proteomes" id="UP001244552"/>
    </source>
</evidence>
<gene>
    <name evidence="2" type="ORF">QO018_004413</name>
</gene>
<feature type="signal peptide" evidence="1">
    <location>
        <begin position="1"/>
        <end position="35"/>
    </location>
</feature>
<name>A0ABU0MQY7_9PROT</name>